<reference evidence="1 2" key="1">
    <citation type="submission" date="2018-11" db="EMBL/GenBank/DDBJ databases">
        <authorList>
            <consortium name="Pathogen Informatics"/>
        </authorList>
    </citation>
    <scope>NUCLEOTIDE SEQUENCE [LARGE SCALE GENOMIC DNA]</scope>
</reference>
<dbReference type="WBParaSite" id="HPBE_0002201101-mRNA-1">
    <property type="protein sequence ID" value="HPBE_0002201101-mRNA-1"/>
    <property type="gene ID" value="HPBE_0002201101"/>
</dbReference>
<name>A0A183GHH2_HELPZ</name>
<protein>
    <submittedName>
        <fullName evidence="1 3">Uncharacterized protein</fullName>
    </submittedName>
</protein>
<accession>A0A3P8D7G5</accession>
<keyword evidence="2" id="KW-1185">Reference proteome</keyword>
<dbReference type="Proteomes" id="UP000050761">
    <property type="component" value="Unassembled WGS sequence"/>
</dbReference>
<accession>A0A183GHH2</accession>
<organism evidence="2 3">
    <name type="scientific">Heligmosomoides polygyrus</name>
    <name type="common">Parasitic roundworm</name>
    <dbReference type="NCBI Taxonomy" id="6339"/>
    <lineage>
        <taxon>Eukaryota</taxon>
        <taxon>Metazoa</taxon>
        <taxon>Ecdysozoa</taxon>
        <taxon>Nematoda</taxon>
        <taxon>Chromadorea</taxon>
        <taxon>Rhabditida</taxon>
        <taxon>Rhabditina</taxon>
        <taxon>Rhabditomorpha</taxon>
        <taxon>Strongyloidea</taxon>
        <taxon>Heligmosomidae</taxon>
        <taxon>Heligmosomoides</taxon>
    </lineage>
</organism>
<proteinExistence type="predicted"/>
<sequence>MAWKLASKKSKKNLTDEGVEDAVPLESLCKVDKQSKTFLPLRMPFAPIVEENTSKQNRLADIRDCLCNAVISVELFEIDLLQPENAEGCKRISTSTYESDQIYHCIGPLHPEEDNQDNADKSTSWTPLKLLRRDWATFKTETESPYCYINPYAQAFKIMRKVELAEEEVARRERRPPQRLKMVFEESKGEDSSGGRMIFQLRMKLLMFM</sequence>
<evidence type="ECO:0000313" key="3">
    <source>
        <dbReference type="WBParaSite" id="HPBE_0002201101-mRNA-1"/>
    </source>
</evidence>
<gene>
    <name evidence="1" type="ORF">HPBE_LOCUS22010</name>
</gene>
<reference evidence="3" key="2">
    <citation type="submission" date="2019-09" db="UniProtKB">
        <authorList>
            <consortium name="WormBaseParasite"/>
        </authorList>
    </citation>
    <scope>IDENTIFICATION</scope>
</reference>
<dbReference type="AlphaFoldDB" id="A0A183GHH2"/>
<evidence type="ECO:0000313" key="1">
    <source>
        <dbReference type="EMBL" id="VDP29688.1"/>
    </source>
</evidence>
<evidence type="ECO:0000313" key="2">
    <source>
        <dbReference type="Proteomes" id="UP000050761"/>
    </source>
</evidence>
<dbReference type="EMBL" id="UZAH01033560">
    <property type="protein sequence ID" value="VDP29688.1"/>
    <property type="molecule type" value="Genomic_DNA"/>
</dbReference>